<accession>A0A0W0X1F1</accession>
<feature type="transmembrane region" description="Helical" evidence="7">
    <location>
        <begin position="176"/>
        <end position="194"/>
    </location>
</feature>
<dbReference type="PROSITE" id="PS01311">
    <property type="entry name" value="LGT"/>
    <property type="match status" value="1"/>
</dbReference>
<evidence type="ECO:0000256" key="6">
    <source>
        <dbReference type="ARBA" id="ARBA00023136"/>
    </source>
</evidence>
<dbReference type="NCBIfam" id="TIGR00544">
    <property type="entry name" value="lgt"/>
    <property type="match status" value="1"/>
</dbReference>
<feature type="transmembrane region" description="Helical" evidence="7">
    <location>
        <begin position="98"/>
        <end position="116"/>
    </location>
</feature>
<dbReference type="EC" id="2.5.1.145" evidence="7"/>
<dbReference type="Proteomes" id="UP000054858">
    <property type="component" value="Unassembled WGS sequence"/>
</dbReference>
<comment type="function">
    <text evidence="7">Catalyzes the transfer of the diacylglyceryl group from phosphatidylglycerol to the sulfhydryl group of the N-terminal cysteine of a prolipoprotein, the first step in the formation of mature lipoproteins.</text>
</comment>
<dbReference type="EMBL" id="LNYP01000028">
    <property type="protein sequence ID" value="KTD38401.1"/>
    <property type="molecule type" value="Genomic_DNA"/>
</dbReference>
<feature type="transmembrane region" description="Helical" evidence="7">
    <location>
        <begin position="200"/>
        <end position="218"/>
    </location>
</feature>
<comment type="similarity">
    <text evidence="1 7">Belongs to the Lgt family.</text>
</comment>
<comment type="catalytic activity">
    <reaction evidence="7">
        <text>L-cysteinyl-[prolipoprotein] + a 1,2-diacyl-sn-glycero-3-phospho-(1'-sn-glycerol) = an S-1,2-diacyl-sn-glyceryl-L-cysteinyl-[prolipoprotein] + sn-glycerol 1-phosphate + H(+)</text>
        <dbReference type="Rhea" id="RHEA:56712"/>
        <dbReference type="Rhea" id="RHEA-COMP:14679"/>
        <dbReference type="Rhea" id="RHEA-COMP:14680"/>
        <dbReference type="ChEBI" id="CHEBI:15378"/>
        <dbReference type="ChEBI" id="CHEBI:29950"/>
        <dbReference type="ChEBI" id="CHEBI:57685"/>
        <dbReference type="ChEBI" id="CHEBI:64716"/>
        <dbReference type="ChEBI" id="CHEBI:140658"/>
        <dbReference type="EC" id="2.5.1.145"/>
    </reaction>
</comment>
<evidence type="ECO:0000313" key="8">
    <source>
        <dbReference type="EMBL" id="KTD38401.1"/>
    </source>
</evidence>
<keyword evidence="6 7" id="KW-0472">Membrane</keyword>
<dbReference type="AlphaFoldDB" id="A0A0W0X1F1"/>
<dbReference type="GO" id="GO:0042158">
    <property type="term" value="P:lipoprotein biosynthetic process"/>
    <property type="evidence" value="ECO:0007669"/>
    <property type="project" value="UniProtKB-UniRule"/>
</dbReference>
<organism evidence="8 9">
    <name type="scientific">Legionella oakridgensis</name>
    <dbReference type="NCBI Taxonomy" id="29423"/>
    <lineage>
        <taxon>Bacteria</taxon>
        <taxon>Pseudomonadati</taxon>
        <taxon>Pseudomonadota</taxon>
        <taxon>Gammaproteobacteria</taxon>
        <taxon>Legionellales</taxon>
        <taxon>Legionellaceae</taxon>
        <taxon>Legionella</taxon>
    </lineage>
</organism>
<evidence type="ECO:0000256" key="5">
    <source>
        <dbReference type="ARBA" id="ARBA00022989"/>
    </source>
</evidence>
<keyword evidence="4 7" id="KW-0812">Transmembrane</keyword>
<proteinExistence type="inferred from homology"/>
<evidence type="ECO:0000313" key="9">
    <source>
        <dbReference type="Proteomes" id="UP000054858"/>
    </source>
</evidence>
<dbReference type="PANTHER" id="PTHR30589">
    <property type="entry name" value="PROLIPOPROTEIN DIACYLGLYCERYL TRANSFERASE"/>
    <property type="match status" value="1"/>
</dbReference>
<dbReference type="GO" id="GO:0005886">
    <property type="term" value="C:plasma membrane"/>
    <property type="evidence" value="ECO:0007669"/>
    <property type="project" value="UniProtKB-SubCell"/>
</dbReference>
<evidence type="ECO:0000256" key="4">
    <source>
        <dbReference type="ARBA" id="ARBA00022692"/>
    </source>
</evidence>
<dbReference type="PANTHER" id="PTHR30589:SF0">
    <property type="entry name" value="PHOSPHATIDYLGLYCEROL--PROLIPOPROTEIN DIACYLGLYCERYL TRANSFERASE"/>
    <property type="match status" value="1"/>
</dbReference>
<name>A0A0W0X1F1_9GAMM</name>
<keyword evidence="2 7" id="KW-1003">Cell membrane</keyword>
<keyword evidence="3 7" id="KW-0808">Transferase</keyword>
<feature type="binding site" evidence="7">
    <location>
        <position position="141"/>
    </location>
    <ligand>
        <name>a 1,2-diacyl-sn-glycero-3-phospho-(1'-sn-glycerol)</name>
        <dbReference type="ChEBI" id="CHEBI:64716"/>
    </ligand>
</feature>
<evidence type="ECO:0000256" key="2">
    <source>
        <dbReference type="ARBA" id="ARBA00022475"/>
    </source>
</evidence>
<comment type="pathway">
    <text evidence="7">Protein modification; lipoprotein biosynthesis (diacylglyceryl transfer).</text>
</comment>
<comment type="caution">
    <text evidence="8">The sequence shown here is derived from an EMBL/GenBank/DDBJ whole genome shotgun (WGS) entry which is preliminary data.</text>
</comment>
<sequence length="266" mass="30357">MHVLAFPHIDPVAFSLGPVSVHWYGLMYLLGFLLAWILAHWRVKHYQLDWTSEQIGDLIFFSAIGVIIGGRLGYMLFYNTQQLIHQPWVIFKLWEGGMSFHGGLLGVILALWLFAYKVKKRFLDVTDFVVPLVPLGLAAGRAGNFINGELWGRPTDVPWAMIFPQVDFQPRHPSQLYEFGLEGIALFILVWWYASKPRPLGCVSAVFFVGYAISRLIVECFRQPDAQLGFIAFGWLTMGQLLSIPMLLIGIVFLWMKRNENLPATR</sequence>
<dbReference type="HAMAP" id="MF_01147">
    <property type="entry name" value="Lgt"/>
    <property type="match status" value="1"/>
</dbReference>
<evidence type="ECO:0000256" key="1">
    <source>
        <dbReference type="ARBA" id="ARBA00007150"/>
    </source>
</evidence>
<evidence type="ECO:0000256" key="3">
    <source>
        <dbReference type="ARBA" id="ARBA00022679"/>
    </source>
</evidence>
<dbReference type="InterPro" id="IPR001640">
    <property type="entry name" value="Lgt"/>
</dbReference>
<feature type="transmembrane region" description="Helical" evidence="7">
    <location>
        <begin position="230"/>
        <end position="256"/>
    </location>
</feature>
<keyword evidence="5 7" id="KW-1133">Transmembrane helix</keyword>
<keyword evidence="8" id="KW-0449">Lipoprotein</keyword>
<protein>
    <recommendedName>
        <fullName evidence="7">Phosphatidylglycerol--prolipoprotein diacylglyceryl transferase</fullName>
        <ecNumber evidence="7">2.5.1.145</ecNumber>
    </recommendedName>
</protein>
<evidence type="ECO:0000256" key="7">
    <source>
        <dbReference type="HAMAP-Rule" id="MF_01147"/>
    </source>
</evidence>
<feature type="transmembrane region" description="Helical" evidence="7">
    <location>
        <begin position="20"/>
        <end position="38"/>
    </location>
</feature>
<dbReference type="Pfam" id="PF01790">
    <property type="entry name" value="LGT"/>
    <property type="match status" value="1"/>
</dbReference>
<dbReference type="UniPathway" id="UPA00664"/>
<gene>
    <name evidence="7 8" type="primary">lgt</name>
    <name evidence="8" type="ORF">Loak_1346</name>
</gene>
<dbReference type="GO" id="GO:0008961">
    <property type="term" value="F:phosphatidylglycerol-prolipoprotein diacylglyceryl transferase activity"/>
    <property type="evidence" value="ECO:0007669"/>
    <property type="project" value="UniProtKB-UniRule"/>
</dbReference>
<dbReference type="PATRIC" id="fig|29423.5.peg.1409"/>
<feature type="transmembrane region" description="Helical" evidence="7">
    <location>
        <begin position="58"/>
        <end position="78"/>
    </location>
</feature>
<comment type="subcellular location">
    <subcellularLocation>
        <location evidence="7">Cell membrane</location>
        <topology evidence="7">Multi-pass membrane protein</topology>
    </subcellularLocation>
</comment>
<reference evidence="8 9" key="1">
    <citation type="submission" date="2015-11" db="EMBL/GenBank/DDBJ databases">
        <title>Genomic analysis of 38 Legionella species identifies large and diverse effector repertoires.</title>
        <authorList>
            <person name="Burstein D."/>
            <person name="Amaro F."/>
            <person name="Zusman T."/>
            <person name="Lifshitz Z."/>
            <person name="Cohen O."/>
            <person name="Gilbert J.A."/>
            <person name="Pupko T."/>
            <person name="Shuman H.A."/>
            <person name="Segal G."/>
        </authorList>
    </citation>
    <scope>NUCLEOTIDE SEQUENCE [LARGE SCALE GENOMIC DNA]</scope>
    <source>
        <strain evidence="8 9">Oak Ridge-10</strain>
    </source>
</reference>